<name>A0A498JM05_MALDO</name>
<protein>
    <submittedName>
        <fullName evidence="2">Uncharacterized protein</fullName>
    </submittedName>
</protein>
<accession>A0A498JM05</accession>
<gene>
    <name evidence="2" type="ORF">DVH24_009084</name>
</gene>
<proteinExistence type="predicted"/>
<dbReference type="Proteomes" id="UP000290289">
    <property type="component" value="Chromosome 6"/>
</dbReference>
<feature type="compositionally biased region" description="Basic and acidic residues" evidence="1">
    <location>
        <begin position="104"/>
        <end position="120"/>
    </location>
</feature>
<evidence type="ECO:0000313" key="3">
    <source>
        <dbReference type="Proteomes" id="UP000290289"/>
    </source>
</evidence>
<dbReference type="EMBL" id="RDQH01000332">
    <property type="protein sequence ID" value="RXH96580.1"/>
    <property type="molecule type" value="Genomic_DNA"/>
</dbReference>
<sequence length="140" mass="15880">MFFLIYANFFFSFQPKYTIEVHRSLGTVINTLVKMERDGKTPRIRIQIFFGSHGSRSRRIGQISRDERDKQEFTKPSIATSEKCWFSCSTHCSSRSSSSSFFEGQRHALGDRPDGKRENVEDSSGILVSGGGEKMEGILV</sequence>
<feature type="region of interest" description="Disordered" evidence="1">
    <location>
        <begin position="93"/>
        <end position="140"/>
    </location>
</feature>
<evidence type="ECO:0000313" key="2">
    <source>
        <dbReference type="EMBL" id="RXH96580.1"/>
    </source>
</evidence>
<dbReference type="AlphaFoldDB" id="A0A498JM05"/>
<evidence type="ECO:0000256" key="1">
    <source>
        <dbReference type="SAM" id="MobiDB-lite"/>
    </source>
</evidence>
<organism evidence="2 3">
    <name type="scientific">Malus domestica</name>
    <name type="common">Apple</name>
    <name type="synonym">Pyrus malus</name>
    <dbReference type="NCBI Taxonomy" id="3750"/>
    <lineage>
        <taxon>Eukaryota</taxon>
        <taxon>Viridiplantae</taxon>
        <taxon>Streptophyta</taxon>
        <taxon>Embryophyta</taxon>
        <taxon>Tracheophyta</taxon>
        <taxon>Spermatophyta</taxon>
        <taxon>Magnoliopsida</taxon>
        <taxon>eudicotyledons</taxon>
        <taxon>Gunneridae</taxon>
        <taxon>Pentapetalae</taxon>
        <taxon>rosids</taxon>
        <taxon>fabids</taxon>
        <taxon>Rosales</taxon>
        <taxon>Rosaceae</taxon>
        <taxon>Amygdaloideae</taxon>
        <taxon>Maleae</taxon>
        <taxon>Malus</taxon>
    </lineage>
</organism>
<reference evidence="2 3" key="1">
    <citation type="submission" date="2018-10" db="EMBL/GenBank/DDBJ databases">
        <title>A high-quality apple genome assembly.</title>
        <authorList>
            <person name="Hu J."/>
        </authorList>
    </citation>
    <scope>NUCLEOTIDE SEQUENCE [LARGE SCALE GENOMIC DNA]</scope>
    <source>
        <strain evidence="3">cv. HFTH1</strain>
        <tissue evidence="2">Young leaf</tissue>
    </source>
</reference>
<comment type="caution">
    <text evidence="2">The sequence shown here is derived from an EMBL/GenBank/DDBJ whole genome shotgun (WGS) entry which is preliminary data.</text>
</comment>
<keyword evidence="3" id="KW-1185">Reference proteome</keyword>